<accession>A0ABV8TXJ4</accession>
<dbReference type="RefSeq" id="WP_380620386.1">
    <property type="nucleotide sequence ID" value="NZ_JBHSDK010000013.1"/>
</dbReference>
<comment type="caution">
    <text evidence="1">The sequence shown here is derived from an EMBL/GenBank/DDBJ whole genome shotgun (WGS) entry which is preliminary data.</text>
</comment>
<sequence>MSLDHLSLHMKRDIDLELYEWDASAGSRPEAPTTRLVHRAVGSFGKLRMRSLWKEHDEHR</sequence>
<protein>
    <submittedName>
        <fullName evidence="1">Uncharacterized protein</fullName>
    </submittedName>
</protein>
<proteinExistence type="predicted"/>
<evidence type="ECO:0000313" key="1">
    <source>
        <dbReference type="EMBL" id="MFC4335488.1"/>
    </source>
</evidence>
<evidence type="ECO:0000313" key="2">
    <source>
        <dbReference type="Proteomes" id="UP001595823"/>
    </source>
</evidence>
<gene>
    <name evidence="1" type="ORF">ACFPET_09785</name>
</gene>
<name>A0ABV8TXJ4_9ACTN</name>
<dbReference type="Proteomes" id="UP001595823">
    <property type="component" value="Unassembled WGS sequence"/>
</dbReference>
<keyword evidence="2" id="KW-1185">Reference proteome</keyword>
<organism evidence="1 2">
    <name type="scientific">Salininema proteolyticum</name>
    <dbReference type="NCBI Taxonomy" id="1607685"/>
    <lineage>
        <taxon>Bacteria</taxon>
        <taxon>Bacillati</taxon>
        <taxon>Actinomycetota</taxon>
        <taxon>Actinomycetes</taxon>
        <taxon>Glycomycetales</taxon>
        <taxon>Glycomycetaceae</taxon>
        <taxon>Salininema</taxon>
    </lineage>
</organism>
<reference evidence="2" key="1">
    <citation type="journal article" date="2019" name="Int. J. Syst. Evol. Microbiol.">
        <title>The Global Catalogue of Microorganisms (GCM) 10K type strain sequencing project: providing services to taxonomists for standard genome sequencing and annotation.</title>
        <authorList>
            <consortium name="The Broad Institute Genomics Platform"/>
            <consortium name="The Broad Institute Genome Sequencing Center for Infectious Disease"/>
            <person name="Wu L."/>
            <person name="Ma J."/>
        </authorList>
    </citation>
    <scope>NUCLEOTIDE SEQUENCE [LARGE SCALE GENOMIC DNA]</scope>
    <source>
        <strain evidence="2">IBRC-M 10908</strain>
    </source>
</reference>
<dbReference type="EMBL" id="JBHSDK010000013">
    <property type="protein sequence ID" value="MFC4335488.1"/>
    <property type="molecule type" value="Genomic_DNA"/>
</dbReference>